<protein>
    <submittedName>
        <fullName evidence="1">Multiple sugar transport system substrate-binding protein</fullName>
    </submittedName>
</protein>
<proteinExistence type="predicted"/>
<dbReference type="Pfam" id="PF01547">
    <property type="entry name" value="SBP_bac_1"/>
    <property type="match status" value="1"/>
</dbReference>
<keyword evidence="1" id="KW-0813">Transport</keyword>
<dbReference type="SUPFAM" id="SSF53850">
    <property type="entry name" value="Periplasmic binding protein-like II"/>
    <property type="match status" value="1"/>
</dbReference>
<accession>A0ABU0SKA8</accession>
<dbReference type="Gene3D" id="3.40.190.10">
    <property type="entry name" value="Periplasmic binding protein-like II"/>
    <property type="match status" value="1"/>
</dbReference>
<dbReference type="PANTHER" id="PTHR43649">
    <property type="entry name" value="ARABINOSE-BINDING PROTEIN-RELATED"/>
    <property type="match status" value="1"/>
</dbReference>
<dbReference type="InterPro" id="IPR006059">
    <property type="entry name" value="SBP"/>
</dbReference>
<evidence type="ECO:0000313" key="2">
    <source>
        <dbReference type="Proteomes" id="UP001230328"/>
    </source>
</evidence>
<gene>
    <name evidence="1" type="ORF">QF035_001570</name>
</gene>
<name>A0ABU0SKA8_9ACTN</name>
<dbReference type="InterPro" id="IPR050490">
    <property type="entry name" value="Bact_solute-bd_prot1"/>
</dbReference>
<dbReference type="EMBL" id="JAUSZI010000002">
    <property type="protein sequence ID" value="MDQ1023988.1"/>
    <property type="molecule type" value="Genomic_DNA"/>
</dbReference>
<sequence>MNAAPSRISLREGTPDVMRRTRAAAASAVTVSMLAAVTACGGGSSTDGGSNDSPKTLTYWASNQGPSIEADKKILTPELKKFEKDTGIKVKLEVIPWSDLLNRILAATTSGQGPDVLNIGNTWSASLQATGALLPWDAKNFDKIGGKDRFVESALGSAGATGSDPAAVPLYSMAYALYYNKKMFADAGISGPPATWDDLVADGKKISKDGKWALAAEGSNPSENIHHVFVLGKQHGADFFDADGKPDFTSDGAVAAVKQYVDLMAKDKVVAPGNAEYAQNQSLQDFAKDKTAMVLWQTAATTLEAHGMSDDEWGVAPVPVQSGSPGADTAVNSMVAGINLAVFKNTDNIDGALKFVKFMTSDAEQKTLNKTYGSIPPVTAAQEDPAFSTPALKVIRDTLAKSAAPLPQVPNESQFETAVGTAVKELFADAAAGRPVTTASVKEKLSEAQQQMPKK</sequence>
<organism evidence="1 2">
    <name type="scientific">Streptomyces umbrinus</name>
    <dbReference type="NCBI Taxonomy" id="67370"/>
    <lineage>
        <taxon>Bacteria</taxon>
        <taxon>Bacillati</taxon>
        <taxon>Actinomycetota</taxon>
        <taxon>Actinomycetes</taxon>
        <taxon>Kitasatosporales</taxon>
        <taxon>Streptomycetaceae</taxon>
        <taxon>Streptomyces</taxon>
        <taxon>Streptomyces phaeochromogenes group</taxon>
    </lineage>
</organism>
<keyword evidence="1" id="KW-0762">Sugar transport</keyword>
<reference evidence="1 2" key="1">
    <citation type="submission" date="2023-07" db="EMBL/GenBank/DDBJ databases">
        <title>Comparative genomics of wheat-associated soil bacteria to identify genetic determinants of phenazine resistance.</title>
        <authorList>
            <person name="Mouncey N."/>
        </authorList>
    </citation>
    <scope>NUCLEOTIDE SEQUENCE [LARGE SCALE GENOMIC DNA]</scope>
    <source>
        <strain evidence="1 2">V2I4</strain>
    </source>
</reference>
<dbReference type="PANTHER" id="PTHR43649:SF12">
    <property type="entry name" value="DIACETYLCHITOBIOSE BINDING PROTEIN DASA"/>
    <property type="match status" value="1"/>
</dbReference>
<dbReference type="CDD" id="cd13585">
    <property type="entry name" value="PBP2_TMBP_like"/>
    <property type="match status" value="1"/>
</dbReference>
<dbReference type="Proteomes" id="UP001230328">
    <property type="component" value="Unassembled WGS sequence"/>
</dbReference>
<comment type="caution">
    <text evidence="1">The sequence shown here is derived from an EMBL/GenBank/DDBJ whole genome shotgun (WGS) entry which is preliminary data.</text>
</comment>
<evidence type="ECO:0000313" key="1">
    <source>
        <dbReference type="EMBL" id="MDQ1023988.1"/>
    </source>
</evidence>
<keyword evidence="2" id="KW-1185">Reference proteome</keyword>